<evidence type="ECO:0000256" key="1">
    <source>
        <dbReference type="ARBA" id="ARBA00022448"/>
    </source>
</evidence>
<dbReference type="AlphaFoldDB" id="A0A6H1ZQP6"/>
<reference evidence="5" key="1">
    <citation type="submission" date="2020-03" db="EMBL/GenBank/DDBJ databases">
        <title>The deep terrestrial virosphere.</title>
        <authorList>
            <person name="Holmfeldt K."/>
            <person name="Nilsson E."/>
            <person name="Simone D."/>
            <person name="Lopez-Fernandez M."/>
            <person name="Wu X."/>
            <person name="de Brujin I."/>
            <person name="Lundin D."/>
            <person name="Andersson A."/>
            <person name="Bertilsson S."/>
            <person name="Dopson M."/>
        </authorList>
    </citation>
    <scope>NUCLEOTIDE SEQUENCE</scope>
    <source>
        <strain evidence="5">TM448A01654</strain>
    </source>
</reference>
<name>A0A6H1ZQP6_9ZZZZ</name>
<keyword evidence="3" id="KW-0472">Membrane</keyword>
<keyword evidence="1" id="KW-0813">Transport</keyword>
<dbReference type="SUPFAM" id="SSF53850">
    <property type="entry name" value="Periplasmic binding protein-like II"/>
    <property type="match status" value="1"/>
</dbReference>
<evidence type="ECO:0000256" key="3">
    <source>
        <dbReference type="SAM" id="Phobius"/>
    </source>
</evidence>
<dbReference type="InterPro" id="IPR050811">
    <property type="entry name" value="Phosphate_ABC_transporter"/>
</dbReference>
<evidence type="ECO:0000259" key="4">
    <source>
        <dbReference type="Pfam" id="PF12849"/>
    </source>
</evidence>
<dbReference type="Gene3D" id="3.40.190.10">
    <property type="entry name" value="Periplasmic binding protein-like II"/>
    <property type="match status" value="2"/>
</dbReference>
<feature type="transmembrane region" description="Helical" evidence="3">
    <location>
        <begin position="25"/>
        <end position="51"/>
    </location>
</feature>
<evidence type="ECO:0000256" key="2">
    <source>
        <dbReference type="ARBA" id="ARBA00022729"/>
    </source>
</evidence>
<evidence type="ECO:0000313" key="5">
    <source>
        <dbReference type="EMBL" id="QJA50253.1"/>
    </source>
</evidence>
<keyword evidence="3" id="KW-0812">Transmembrane</keyword>
<dbReference type="GO" id="GO:0042301">
    <property type="term" value="F:phosphate ion binding"/>
    <property type="evidence" value="ECO:0007669"/>
    <property type="project" value="InterPro"/>
</dbReference>
<accession>A0A6H1ZQP6</accession>
<dbReference type="NCBIfam" id="TIGR02136">
    <property type="entry name" value="ptsS_2"/>
    <property type="match status" value="1"/>
</dbReference>
<organism evidence="5">
    <name type="scientific">viral metagenome</name>
    <dbReference type="NCBI Taxonomy" id="1070528"/>
    <lineage>
        <taxon>unclassified sequences</taxon>
        <taxon>metagenomes</taxon>
        <taxon>organismal metagenomes</taxon>
    </lineage>
</organism>
<feature type="domain" description="PBP" evidence="4">
    <location>
        <begin position="110"/>
        <end position="342"/>
    </location>
</feature>
<dbReference type="CDD" id="cd13653">
    <property type="entry name" value="PBP2_phosphate_like_1"/>
    <property type="match status" value="1"/>
</dbReference>
<dbReference type="EMBL" id="MT144183">
    <property type="protein sequence ID" value="QJA50253.1"/>
    <property type="molecule type" value="Genomic_DNA"/>
</dbReference>
<keyword evidence="2" id="KW-0732">Signal</keyword>
<gene>
    <name evidence="5" type="ORF">TM448A01654_0013</name>
</gene>
<proteinExistence type="predicted"/>
<dbReference type="Pfam" id="PF12849">
    <property type="entry name" value="PBP_like_2"/>
    <property type="match status" value="1"/>
</dbReference>
<protein>
    <submittedName>
        <fullName evidence="5">Putative phosphate ABC transporter substrate-binding protein</fullName>
    </submittedName>
</protein>
<dbReference type="PANTHER" id="PTHR30570:SF1">
    <property type="entry name" value="PHOSPHATE-BINDING PROTEIN PSTS"/>
    <property type="match status" value="1"/>
</dbReference>
<dbReference type="InterPro" id="IPR024370">
    <property type="entry name" value="PBP_domain"/>
</dbReference>
<keyword evidence="3" id="KW-1133">Transmembrane helix</keyword>
<sequence>MKKIIGAMIPKDISNQFWFVYTRDAFITGVDFILIVYCVAVIILAATLGYLKWIDPMNQKVVSSGYQNRTEEELKARHRHHGINHSRRDENHEWYFTRDGKRCKLFAAGKNITIKGSTTVLPIAQITAEVFMDRHPEVKISVQGGGSGVGIAAIIDGTCDIANASRSMKEQELSKAISKGKDPKANVIAMDGIAVIVHPSNKVSSLTKNQLKDIYIGNISDWSTLGGEKQKIVVISRDSASGTFESFGEMALDKRKVRADALMQASNQVVASTLAKTPGAIGYVGLGYVSSQVRVLALNGVMPSEGNVIMNKYILFRPLFMYTNGAPKGVVKDFIDFVLSEEGKKLIEEAGFIGVTEQVLPGSKIFDYEEEK</sequence>
<dbReference type="InterPro" id="IPR011862">
    <property type="entry name" value="Phos-bd"/>
</dbReference>
<dbReference type="PANTHER" id="PTHR30570">
    <property type="entry name" value="PERIPLASMIC PHOSPHATE BINDING COMPONENT OF PHOSPHATE ABC TRANSPORTER"/>
    <property type="match status" value="1"/>
</dbReference>